<evidence type="ECO:0000313" key="2">
    <source>
        <dbReference type="EMBL" id="KNE59724.1"/>
    </source>
</evidence>
<dbReference type="VEuPathDB" id="FungiDB:AMAG_05188"/>
<dbReference type="AlphaFoldDB" id="A0A0L0SBE2"/>
<name>A0A0L0SBE2_ALLM3</name>
<evidence type="ECO:0000256" key="1">
    <source>
        <dbReference type="SAM" id="MobiDB-lite"/>
    </source>
</evidence>
<dbReference type="Proteomes" id="UP000054350">
    <property type="component" value="Unassembled WGS sequence"/>
</dbReference>
<reference evidence="3" key="2">
    <citation type="submission" date="2009-11" db="EMBL/GenBank/DDBJ databases">
        <title>The Genome Sequence of Allomyces macrogynus strain ATCC 38327.</title>
        <authorList>
            <consortium name="The Broad Institute Genome Sequencing Platform"/>
            <person name="Russ C."/>
            <person name="Cuomo C."/>
            <person name="Shea T."/>
            <person name="Young S.K."/>
            <person name="Zeng Q."/>
            <person name="Koehrsen M."/>
            <person name="Haas B."/>
            <person name="Borodovsky M."/>
            <person name="Guigo R."/>
            <person name="Alvarado L."/>
            <person name="Berlin A."/>
            <person name="Borenstein D."/>
            <person name="Chen Z."/>
            <person name="Engels R."/>
            <person name="Freedman E."/>
            <person name="Gellesch M."/>
            <person name="Goldberg J."/>
            <person name="Griggs A."/>
            <person name="Gujja S."/>
            <person name="Heiman D."/>
            <person name="Hepburn T."/>
            <person name="Howarth C."/>
            <person name="Jen D."/>
            <person name="Larson L."/>
            <person name="Lewis B."/>
            <person name="Mehta T."/>
            <person name="Park D."/>
            <person name="Pearson M."/>
            <person name="Roberts A."/>
            <person name="Saif S."/>
            <person name="Shenoy N."/>
            <person name="Sisk P."/>
            <person name="Stolte C."/>
            <person name="Sykes S."/>
            <person name="Walk T."/>
            <person name="White J."/>
            <person name="Yandava C."/>
            <person name="Burger G."/>
            <person name="Gray M.W."/>
            <person name="Holland P.W.H."/>
            <person name="King N."/>
            <person name="Lang F.B.F."/>
            <person name="Roger A.J."/>
            <person name="Ruiz-Trillo I."/>
            <person name="Lander E."/>
            <person name="Nusbaum C."/>
        </authorList>
    </citation>
    <scope>NUCLEOTIDE SEQUENCE [LARGE SCALE GENOMIC DNA]</scope>
    <source>
        <strain evidence="3">ATCC 38327</strain>
    </source>
</reference>
<reference evidence="2 3" key="1">
    <citation type="submission" date="2009-11" db="EMBL/GenBank/DDBJ databases">
        <title>Annotation of Allomyces macrogynus ATCC 38327.</title>
        <authorList>
            <consortium name="The Broad Institute Genome Sequencing Platform"/>
            <person name="Russ C."/>
            <person name="Cuomo C."/>
            <person name="Burger G."/>
            <person name="Gray M.W."/>
            <person name="Holland P.W.H."/>
            <person name="King N."/>
            <person name="Lang F.B.F."/>
            <person name="Roger A.J."/>
            <person name="Ruiz-Trillo I."/>
            <person name="Young S.K."/>
            <person name="Zeng Q."/>
            <person name="Gargeya S."/>
            <person name="Fitzgerald M."/>
            <person name="Haas B."/>
            <person name="Abouelleil A."/>
            <person name="Alvarado L."/>
            <person name="Arachchi H.M."/>
            <person name="Berlin A."/>
            <person name="Chapman S.B."/>
            <person name="Gearin G."/>
            <person name="Goldberg J."/>
            <person name="Griggs A."/>
            <person name="Gujja S."/>
            <person name="Hansen M."/>
            <person name="Heiman D."/>
            <person name="Howarth C."/>
            <person name="Larimer J."/>
            <person name="Lui A."/>
            <person name="MacDonald P.J.P."/>
            <person name="McCowen C."/>
            <person name="Montmayeur A."/>
            <person name="Murphy C."/>
            <person name="Neiman D."/>
            <person name="Pearson M."/>
            <person name="Priest M."/>
            <person name="Roberts A."/>
            <person name="Saif S."/>
            <person name="Shea T."/>
            <person name="Sisk P."/>
            <person name="Stolte C."/>
            <person name="Sykes S."/>
            <person name="Wortman J."/>
            <person name="Nusbaum C."/>
            <person name="Birren B."/>
        </authorList>
    </citation>
    <scope>NUCLEOTIDE SEQUENCE [LARGE SCALE GENOMIC DNA]</scope>
    <source>
        <strain evidence="2 3">ATCC 38327</strain>
    </source>
</reference>
<sequence length="222" mass="24901">MTLASVIWYGTRSGACARRWLSATTWPSRRTSPRKCRTWTTRDWTSPAIGKDDEQTTSTSAPRKTGASTTTRKQPESSSSSCSRSSTAVPSGKKRPDVVKYPAIGKEPAYRLPEDMQWFPHAVEAERKRTFNPQIKGAAMPKVDVVVVKENKFYYAAGWLAYLKTDWFPDYKSARVAMCEAIGVSDVLFGTDKVEGLAIKAGNKSMWMVTVDDFVDHLCRNW</sequence>
<keyword evidence="3" id="KW-1185">Reference proteome</keyword>
<feature type="compositionally biased region" description="Polar residues" evidence="1">
    <location>
        <begin position="56"/>
        <end position="72"/>
    </location>
</feature>
<feature type="region of interest" description="Disordered" evidence="1">
    <location>
        <begin position="27"/>
        <end position="98"/>
    </location>
</feature>
<gene>
    <name evidence="2" type="ORF">AMAG_05188</name>
</gene>
<dbReference type="EMBL" id="GG745335">
    <property type="protein sequence ID" value="KNE59724.1"/>
    <property type="molecule type" value="Genomic_DNA"/>
</dbReference>
<evidence type="ECO:0000313" key="3">
    <source>
        <dbReference type="Proteomes" id="UP000054350"/>
    </source>
</evidence>
<protein>
    <submittedName>
        <fullName evidence="2">Uncharacterized protein</fullName>
    </submittedName>
</protein>
<accession>A0A0L0SBE2</accession>
<proteinExistence type="predicted"/>
<feature type="compositionally biased region" description="Low complexity" evidence="1">
    <location>
        <begin position="77"/>
        <end position="86"/>
    </location>
</feature>
<organism evidence="2 3">
    <name type="scientific">Allomyces macrogynus (strain ATCC 38327)</name>
    <name type="common">Allomyces javanicus var. macrogynus</name>
    <dbReference type="NCBI Taxonomy" id="578462"/>
    <lineage>
        <taxon>Eukaryota</taxon>
        <taxon>Fungi</taxon>
        <taxon>Fungi incertae sedis</taxon>
        <taxon>Blastocladiomycota</taxon>
        <taxon>Blastocladiomycetes</taxon>
        <taxon>Blastocladiales</taxon>
        <taxon>Blastocladiaceae</taxon>
        <taxon>Allomyces</taxon>
    </lineage>
</organism>
<dbReference type="OrthoDB" id="10543681at2759"/>